<dbReference type="PANTHER" id="PTHR30007">
    <property type="entry name" value="PHP DOMAIN PROTEIN"/>
    <property type="match status" value="1"/>
</dbReference>
<organism evidence="3 4">
    <name type="scientific">Hyalangium minutum</name>
    <dbReference type="NCBI Taxonomy" id="394096"/>
    <lineage>
        <taxon>Bacteria</taxon>
        <taxon>Pseudomonadati</taxon>
        <taxon>Myxococcota</taxon>
        <taxon>Myxococcia</taxon>
        <taxon>Myxococcales</taxon>
        <taxon>Cystobacterineae</taxon>
        <taxon>Archangiaceae</taxon>
        <taxon>Hyalangium</taxon>
    </lineage>
</organism>
<reference evidence="3 4" key="1">
    <citation type="submission" date="2014-04" db="EMBL/GenBank/DDBJ databases">
        <title>Genome assembly of Hyalangium minutum DSM 14724.</title>
        <authorList>
            <person name="Sharma G."/>
            <person name="Subramanian S."/>
        </authorList>
    </citation>
    <scope>NUCLEOTIDE SEQUENCE [LARGE SCALE GENOMIC DNA]</scope>
    <source>
        <strain evidence="3 4">DSM 14724</strain>
    </source>
</reference>
<feature type="domain" description="Transposase DDE" evidence="2">
    <location>
        <begin position="38"/>
        <end position="120"/>
    </location>
</feature>
<dbReference type="AlphaFoldDB" id="A0A085VS61"/>
<evidence type="ECO:0000256" key="1">
    <source>
        <dbReference type="SAM" id="Phobius"/>
    </source>
</evidence>
<comment type="caution">
    <text evidence="3">The sequence shown here is derived from an EMBL/GenBank/DDBJ whole genome shotgun (WGS) entry which is preliminary data.</text>
</comment>
<proteinExistence type="predicted"/>
<evidence type="ECO:0000313" key="3">
    <source>
        <dbReference type="EMBL" id="KFE58274.1"/>
    </source>
</evidence>
<dbReference type="STRING" id="394096.DB31_6736"/>
<evidence type="ECO:0000259" key="2">
    <source>
        <dbReference type="Pfam" id="PF13586"/>
    </source>
</evidence>
<dbReference type="InterPro" id="IPR025668">
    <property type="entry name" value="Tnp_DDE_dom"/>
</dbReference>
<feature type="transmembrane region" description="Helical" evidence="1">
    <location>
        <begin position="108"/>
        <end position="126"/>
    </location>
</feature>
<sequence>MGLVAAGANVNDHKLLPSTFDSVPVKRPEPKSGHTQHLCLDAAYDCNEVRLWGDKFHLRLHIRPRRPPATPPKKSRRKKARRWVVERSHSWMNRFRRILIRWEKREDTYLAMLHLALGIITWFHFLPR</sequence>
<keyword evidence="1" id="KW-0472">Membrane</keyword>
<keyword evidence="4" id="KW-1185">Reference proteome</keyword>
<keyword evidence="1" id="KW-1133">Transmembrane helix</keyword>
<gene>
    <name evidence="3" type="ORF">DB31_6736</name>
</gene>
<dbReference type="Proteomes" id="UP000028725">
    <property type="component" value="Unassembled WGS sequence"/>
</dbReference>
<dbReference type="Pfam" id="PF13586">
    <property type="entry name" value="DDE_Tnp_1_2"/>
    <property type="match status" value="1"/>
</dbReference>
<protein>
    <submittedName>
        <fullName evidence="3">Mobile element protein</fullName>
    </submittedName>
</protein>
<dbReference type="PANTHER" id="PTHR30007:SF0">
    <property type="entry name" value="TRANSPOSASE"/>
    <property type="match status" value="1"/>
</dbReference>
<name>A0A085VS61_9BACT</name>
<accession>A0A085VS61</accession>
<evidence type="ECO:0000313" key="4">
    <source>
        <dbReference type="Proteomes" id="UP000028725"/>
    </source>
</evidence>
<keyword evidence="1" id="KW-0812">Transmembrane</keyword>
<dbReference type="EMBL" id="JMCB01000041">
    <property type="protein sequence ID" value="KFE58274.1"/>
    <property type="molecule type" value="Genomic_DNA"/>
</dbReference>